<feature type="transmembrane region" description="Helical" evidence="5">
    <location>
        <begin position="43"/>
        <end position="60"/>
    </location>
</feature>
<evidence type="ECO:0000313" key="7">
    <source>
        <dbReference type="Proteomes" id="UP000249304"/>
    </source>
</evidence>
<evidence type="ECO:0008006" key="8">
    <source>
        <dbReference type="Google" id="ProtNLM"/>
    </source>
</evidence>
<protein>
    <recommendedName>
        <fullName evidence="8">DoxX family protein</fullName>
    </recommendedName>
</protein>
<accession>A0A2W2EUK0</accession>
<organism evidence="6 7">
    <name type="scientific">Nonomuraea aridisoli</name>
    <dbReference type="NCBI Taxonomy" id="2070368"/>
    <lineage>
        <taxon>Bacteria</taxon>
        <taxon>Bacillati</taxon>
        <taxon>Actinomycetota</taxon>
        <taxon>Actinomycetes</taxon>
        <taxon>Streptosporangiales</taxon>
        <taxon>Streptosporangiaceae</taxon>
        <taxon>Nonomuraea</taxon>
    </lineage>
</organism>
<dbReference type="AlphaFoldDB" id="A0A2W2EUK0"/>
<keyword evidence="2 5" id="KW-0812">Transmembrane</keyword>
<evidence type="ECO:0000256" key="1">
    <source>
        <dbReference type="ARBA" id="ARBA00004141"/>
    </source>
</evidence>
<comment type="subcellular location">
    <subcellularLocation>
        <location evidence="1">Membrane</location>
        <topology evidence="1">Multi-pass membrane protein</topology>
    </subcellularLocation>
</comment>
<evidence type="ECO:0000256" key="5">
    <source>
        <dbReference type="SAM" id="Phobius"/>
    </source>
</evidence>
<keyword evidence="7" id="KW-1185">Reference proteome</keyword>
<evidence type="ECO:0000256" key="3">
    <source>
        <dbReference type="ARBA" id="ARBA00022989"/>
    </source>
</evidence>
<dbReference type="Pfam" id="PF13564">
    <property type="entry name" value="DoxX_2"/>
    <property type="match status" value="1"/>
</dbReference>
<feature type="transmembrane region" description="Helical" evidence="5">
    <location>
        <begin position="67"/>
        <end position="85"/>
    </location>
</feature>
<dbReference type="OrthoDB" id="4337053at2"/>
<proteinExistence type="predicted"/>
<gene>
    <name evidence="6" type="ORF">C1J01_31100</name>
</gene>
<keyword evidence="3 5" id="KW-1133">Transmembrane helix</keyword>
<dbReference type="RefSeq" id="WP_111182548.1">
    <property type="nucleotide sequence ID" value="NZ_POUD01000168.1"/>
</dbReference>
<name>A0A2W2EUK0_9ACTN</name>
<feature type="transmembrane region" description="Helical" evidence="5">
    <location>
        <begin position="97"/>
        <end position="116"/>
    </location>
</feature>
<comment type="caution">
    <text evidence="6">The sequence shown here is derived from an EMBL/GenBank/DDBJ whole genome shotgun (WGS) entry which is preliminary data.</text>
</comment>
<dbReference type="EMBL" id="POUD01000168">
    <property type="protein sequence ID" value="PZG13047.1"/>
    <property type="molecule type" value="Genomic_DNA"/>
</dbReference>
<sequence length="117" mass="12022">MFIAYLVITGITIVANTWAAIADLARARIVLVNSDAVGVPHSWIPLLAALKAAGAAGLLLGLLGARFIGIAAATGLVLFFVGAVATHIRARVFFPNITFPGAFLVLAIASLVLATAR</sequence>
<dbReference type="InterPro" id="IPR032808">
    <property type="entry name" value="DoxX"/>
</dbReference>
<dbReference type="GO" id="GO:0016020">
    <property type="term" value="C:membrane"/>
    <property type="evidence" value="ECO:0007669"/>
    <property type="project" value="UniProtKB-SubCell"/>
</dbReference>
<dbReference type="Proteomes" id="UP000249304">
    <property type="component" value="Unassembled WGS sequence"/>
</dbReference>
<evidence type="ECO:0000256" key="4">
    <source>
        <dbReference type="ARBA" id="ARBA00023136"/>
    </source>
</evidence>
<evidence type="ECO:0000256" key="2">
    <source>
        <dbReference type="ARBA" id="ARBA00022692"/>
    </source>
</evidence>
<evidence type="ECO:0000313" key="6">
    <source>
        <dbReference type="EMBL" id="PZG13047.1"/>
    </source>
</evidence>
<keyword evidence="4 5" id="KW-0472">Membrane</keyword>
<reference evidence="6 7" key="1">
    <citation type="submission" date="2018-01" db="EMBL/GenBank/DDBJ databases">
        <title>Draft genome sequence of Nonomuraea sp. KC333.</title>
        <authorList>
            <person name="Sahin N."/>
            <person name="Saygin H."/>
            <person name="Ay H."/>
        </authorList>
    </citation>
    <scope>NUCLEOTIDE SEQUENCE [LARGE SCALE GENOMIC DNA]</scope>
    <source>
        <strain evidence="6 7">KC333</strain>
    </source>
</reference>